<keyword evidence="1" id="KW-0732">Signal</keyword>
<keyword evidence="3" id="KW-1185">Reference proteome</keyword>
<dbReference type="Proteomes" id="UP001497457">
    <property type="component" value="Chromosome 22rd"/>
</dbReference>
<dbReference type="EMBL" id="OZ075132">
    <property type="protein sequence ID" value="CAL4984167.1"/>
    <property type="molecule type" value="Genomic_DNA"/>
</dbReference>
<name>A0ABC9AP78_9POAL</name>
<organism evidence="2 3">
    <name type="scientific">Urochloa decumbens</name>
    <dbReference type="NCBI Taxonomy" id="240449"/>
    <lineage>
        <taxon>Eukaryota</taxon>
        <taxon>Viridiplantae</taxon>
        <taxon>Streptophyta</taxon>
        <taxon>Embryophyta</taxon>
        <taxon>Tracheophyta</taxon>
        <taxon>Spermatophyta</taxon>
        <taxon>Magnoliopsida</taxon>
        <taxon>Liliopsida</taxon>
        <taxon>Poales</taxon>
        <taxon>Poaceae</taxon>
        <taxon>PACMAD clade</taxon>
        <taxon>Panicoideae</taxon>
        <taxon>Panicodae</taxon>
        <taxon>Paniceae</taxon>
        <taxon>Melinidinae</taxon>
        <taxon>Urochloa</taxon>
    </lineage>
</organism>
<protein>
    <submittedName>
        <fullName evidence="2">Uncharacterized protein</fullName>
    </submittedName>
</protein>
<gene>
    <name evidence="2" type="ORF">URODEC1_LOCUS57388</name>
</gene>
<evidence type="ECO:0000313" key="2">
    <source>
        <dbReference type="EMBL" id="CAL4984167.1"/>
    </source>
</evidence>
<reference evidence="3" key="1">
    <citation type="submission" date="2024-06" db="EMBL/GenBank/DDBJ databases">
        <authorList>
            <person name="Ryan C."/>
        </authorList>
    </citation>
    <scope>NUCLEOTIDE SEQUENCE [LARGE SCALE GENOMIC DNA]</scope>
</reference>
<sequence>MALARCSTKRAIYVMTAAVFLILAIMSSTSTSCQGHDDQPQAPWHRRLPSPPLLQLPGWPKKKFTCYPYNNVYCLTHDCAMMCGANGFDGYLARCVG</sequence>
<proteinExistence type="predicted"/>
<dbReference type="AlphaFoldDB" id="A0ABC9AP78"/>
<feature type="chain" id="PRO_5044787279" evidence="1">
    <location>
        <begin position="36"/>
        <end position="97"/>
    </location>
</feature>
<accession>A0ABC9AP78</accession>
<evidence type="ECO:0000313" key="3">
    <source>
        <dbReference type="Proteomes" id="UP001497457"/>
    </source>
</evidence>
<dbReference type="PROSITE" id="PS51257">
    <property type="entry name" value="PROKAR_LIPOPROTEIN"/>
    <property type="match status" value="1"/>
</dbReference>
<evidence type="ECO:0000256" key="1">
    <source>
        <dbReference type="SAM" id="SignalP"/>
    </source>
</evidence>
<feature type="signal peptide" evidence="1">
    <location>
        <begin position="1"/>
        <end position="35"/>
    </location>
</feature>
<reference evidence="2 3" key="2">
    <citation type="submission" date="2024-10" db="EMBL/GenBank/DDBJ databases">
        <authorList>
            <person name="Ryan C."/>
        </authorList>
    </citation>
    <scope>NUCLEOTIDE SEQUENCE [LARGE SCALE GENOMIC DNA]</scope>
</reference>